<dbReference type="Proteomes" id="UP000708208">
    <property type="component" value="Unassembled WGS sequence"/>
</dbReference>
<evidence type="ECO:0000313" key="1">
    <source>
        <dbReference type="EMBL" id="CAG7721613.1"/>
    </source>
</evidence>
<reference evidence="1" key="1">
    <citation type="submission" date="2021-06" db="EMBL/GenBank/DDBJ databases">
        <authorList>
            <person name="Hodson N. C."/>
            <person name="Mongue J. A."/>
            <person name="Jaron S. K."/>
        </authorList>
    </citation>
    <scope>NUCLEOTIDE SEQUENCE</scope>
</reference>
<evidence type="ECO:0000313" key="2">
    <source>
        <dbReference type="Proteomes" id="UP000708208"/>
    </source>
</evidence>
<name>A0A8J2K925_9HEXA</name>
<keyword evidence="2" id="KW-1185">Reference proteome</keyword>
<gene>
    <name evidence="1" type="ORF">AFUS01_LOCUS10816</name>
</gene>
<dbReference type="EMBL" id="CAJVCH010081135">
    <property type="protein sequence ID" value="CAG7721613.1"/>
    <property type="molecule type" value="Genomic_DNA"/>
</dbReference>
<accession>A0A8J2K925</accession>
<proteinExistence type="predicted"/>
<protein>
    <submittedName>
        <fullName evidence="1">Uncharacterized protein</fullName>
    </submittedName>
</protein>
<sequence>MPEIKSALILR</sequence>
<comment type="caution">
    <text evidence="1">The sequence shown here is derived from an EMBL/GenBank/DDBJ whole genome shotgun (WGS) entry which is preliminary data.</text>
</comment>
<organism evidence="1 2">
    <name type="scientific">Allacma fusca</name>
    <dbReference type="NCBI Taxonomy" id="39272"/>
    <lineage>
        <taxon>Eukaryota</taxon>
        <taxon>Metazoa</taxon>
        <taxon>Ecdysozoa</taxon>
        <taxon>Arthropoda</taxon>
        <taxon>Hexapoda</taxon>
        <taxon>Collembola</taxon>
        <taxon>Symphypleona</taxon>
        <taxon>Sminthuridae</taxon>
        <taxon>Allacma</taxon>
    </lineage>
</organism>